<proteinExistence type="predicted"/>
<keyword evidence="6" id="KW-1185">Reference proteome</keyword>
<dbReference type="PANTHER" id="PTHR10668">
    <property type="entry name" value="PHYTOENE DEHYDROGENASE"/>
    <property type="match status" value="1"/>
</dbReference>
<feature type="domain" description="Amine oxidase" evidence="4">
    <location>
        <begin position="182"/>
        <end position="256"/>
    </location>
</feature>
<dbReference type="Pfam" id="PF13450">
    <property type="entry name" value="NAD_binding_8"/>
    <property type="match status" value="1"/>
</dbReference>
<evidence type="ECO:0000313" key="5">
    <source>
        <dbReference type="EMBL" id="AEB94975.1"/>
    </source>
</evidence>
<dbReference type="GO" id="GO:0016491">
    <property type="term" value="F:oxidoreductase activity"/>
    <property type="evidence" value="ECO:0007669"/>
    <property type="project" value="InterPro"/>
</dbReference>
<dbReference type="Pfam" id="PF01593">
    <property type="entry name" value="Amino_oxidase"/>
    <property type="match status" value="1"/>
</dbReference>
<sequence length="420" mass="47323">MKALVIGAGHNGLIASYYLRKLGLEVQVLEARDKVGGMTESLTVNHAVISRASYVLGLMPEELINEFHIPVIYTEKIQTIQYDDKLIPFYRDREKRLKTLSSFFPKYEEFEDKVQKMKKIMKKFSFVSSPPSKESIMNEARSLGVPEILELNSIKFLSEYFPQEVHRYFIYPSMEEAPSYMVAYFFNEWSFVEGGMGSVASKIAERAQSLGVRIKTSTKVDEILVRDDKVKGVRIGNSVVEADIVVSAISPISTLSMVDQFKSIRLDSGGGGWVKYNVVFKETPKVDEQIRPYLDGILDLEVGEIVMPSIVDKTRGKSVLEFMGNREEVLSLFNGKIEYEEKLNADFATKYYFLPGGNLNHLPMRCPYLFDGRPVKGWGYRTPIKGLYLTGAGTYPGGQVTGLPGYNVALAVKEDLRQGL</sequence>
<gene>
    <name evidence="5" type="ordered locus">Mcup_0870</name>
</gene>
<evidence type="ECO:0000256" key="3">
    <source>
        <dbReference type="ARBA" id="ARBA00040298"/>
    </source>
</evidence>
<accession>F4G2C7</accession>
<dbReference type="eggNOG" id="arCOG01521">
    <property type="taxonomic scope" value="Archaea"/>
</dbReference>
<dbReference type="KEGG" id="mcn:Mcup_0870"/>
<evidence type="ECO:0000259" key="4">
    <source>
        <dbReference type="Pfam" id="PF01593"/>
    </source>
</evidence>
<dbReference type="SUPFAM" id="SSF51905">
    <property type="entry name" value="FAD/NAD(P)-binding domain"/>
    <property type="match status" value="1"/>
</dbReference>
<evidence type="ECO:0000256" key="2">
    <source>
        <dbReference type="ARBA" id="ARBA00038825"/>
    </source>
</evidence>
<dbReference type="PANTHER" id="PTHR10668:SF103">
    <property type="entry name" value="PYRIDINE NUCLEOTIDE-DISULFIDE OXIDOREDUCTASE DOMAIN-CONTAINING PROTEIN 2"/>
    <property type="match status" value="1"/>
</dbReference>
<name>F4G2C7_METCR</name>
<evidence type="ECO:0000313" key="6">
    <source>
        <dbReference type="Proteomes" id="UP000007812"/>
    </source>
</evidence>
<dbReference type="RefSeq" id="WP_013737473.1">
    <property type="nucleotide sequence ID" value="NC_015435.1"/>
</dbReference>
<comment type="subunit">
    <text evidence="2">Interacts with COX5B; this interaction may contribute to localize PYROXD2 to the inner face of the inner mitochondrial membrane.</text>
</comment>
<dbReference type="STRING" id="1006006.Mcup_0870"/>
<dbReference type="InterPro" id="IPR036188">
    <property type="entry name" value="FAD/NAD-bd_sf"/>
</dbReference>
<dbReference type="GeneID" id="10493061"/>
<dbReference type="Gene3D" id="3.50.50.60">
    <property type="entry name" value="FAD/NAD(P)-binding domain"/>
    <property type="match status" value="2"/>
</dbReference>
<organism evidence="5 6">
    <name type="scientific">Metallosphaera cuprina (strain Ar-4)</name>
    <dbReference type="NCBI Taxonomy" id="1006006"/>
    <lineage>
        <taxon>Archaea</taxon>
        <taxon>Thermoproteota</taxon>
        <taxon>Thermoprotei</taxon>
        <taxon>Sulfolobales</taxon>
        <taxon>Sulfolobaceae</taxon>
        <taxon>Metallosphaera</taxon>
    </lineage>
</organism>
<dbReference type="Proteomes" id="UP000007812">
    <property type="component" value="Chromosome"/>
</dbReference>
<protein>
    <recommendedName>
        <fullName evidence="3">Pyridine nucleotide-disulfide oxidoreductase domain-containing protein 2</fullName>
    </recommendedName>
</protein>
<comment type="function">
    <text evidence="1">Probable oxidoreductase that may play a role as regulator of mitochondrial function.</text>
</comment>
<dbReference type="HOGENOM" id="CLU_651528_0_0_2"/>
<dbReference type="InterPro" id="IPR002937">
    <property type="entry name" value="Amino_oxidase"/>
</dbReference>
<dbReference type="OrthoDB" id="11867at2157"/>
<dbReference type="AlphaFoldDB" id="F4G2C7"/>
<dbReference type="PATRIC" id="fig|1006006.8.peg.868"/>
<dbReference type="EMBL" id="CP002656">
    <property type="protein sequence ID" value="AEB94975.1"/>
    <property type="molecule type" value="Genomic_DNA"/>
</dbReference>
<reference evidence="5 6" key="1">
    <citation type="journal article" date="2011" name="J. Bacteriol.">
        <title>Complete genome sequence of Metallosphaera cuprina, a metal sulfide-oxidizing archaeon from a hot spring.</title>
        <authorList>
            <person name="Liu L.J."/>
            <person name="You X.Y."/>
            <person name="Zheng H."/>
            <person name="Wang S."/>
            <person name="Jiang C.Y."/>
            <person name="Liu S.J."/>
        </authorList>
    </citation>
    <scope>NUCLEOTIDE SEQUENCE [LARGE SCALE GENOMIC DNA]</scope>
    <source>
        <strain evidence="5 6">Ar-4</strain>
    </source>
</reference>
<evidence type="ECO:0000256" key="1">
    <source>
        <dbReference type="ARBA" id="ARBA00037217"/>
    </source>
</evidence>